<feature type="signal peptide" evidence="2">
    <location>
        <begin position="1"/>
        <end position="29"/>
    </location>
</feature>
<feature type="chain" id="PRO_5038822809" evidence="2">
    <location>
        <begin position="30"/>
        <end position="118"/>
    </location>
</feature>
<evidence type="ECO:0000313" key="3">
    <source>
        <dbReference type="EMBL" id="KAI5427294.1"/>
    </source>
</evidence>
<evidence type="ECO:0000256" key="1">
    <source>
        <dbReference type="SAM" id="MobiDB-lite"/>
    </source>
</evidence>
<name>A0A9D4XWA0_PEA</name>
<organism evidence="3 4">
    <name type="scientific">Pisum sativum</name>
    <name type="common">Garden pea</name>
    <name type="synonym">Lathyrus oleraceus</name>
    <dbReference type="NCBI Taxonomy" id="3888"/>
    <lineage>
        <taxon>Eukaryota</taxon>
        <taxon>Viridiplantae</taxon>
        <taxon>Streptophyta</taxon>
        <taxon>Embryophyta</taxon>
        <taxon>Tracheophyta</taxon>
        <taxon>Spermatophyta</taxon>
        <taxon>Magnoliopsida</taxon>
        <taxon>eudicotyledons</taxon>
        <taxon>Gunneridae</taxon>
        <taxon>Pentapetalae</taxon>
        <taxon>rosids</taxon>
        <taxon>fabids</taxon>
        <taxon>Fabales</taxon>
        <taxon>Fabaceae</taxon>
        <taxon>Papilionoideae</taxon>
        <taxon>50 kb inversion clade</taxon>
        <taxon>NPAAA clade</taxon>
        <taxon>Hologalegina</taxon>
        <taxon>IRL clade</taxon>
        <taxon>Fabeae</taxon>
        <taxon>Lathyrus</taxon>
    </lineage>
</organism>
<accession>A0A9D4XWA0</accession>
<reference evidence="3 4" key="1">
    <citation type="journal article" date="2022" name="Nat. Genet.">
        <title>Improved pea reference genome and pan-genome highlight genomic features and evolutionary characteristics.</title>
        <authorList>
            <person name="Yang T."/>
            <person name="Liu R."/>
            <person name="Luo Y."/>
            <person name="Hu S."/>
            <person name="Wang D."/>
            <person name="Wang C."/>
            <person name="Pandey M.K."/>
            <person name="Ge S."/>
            <person name="Xu Q."/>
            <person name="Li N."/>
            <person name="Li G."/>
            <person name="Huang Y."/>
            <person name="Saxena R.K."/>
            <person name="Ji Y."/>
            <person name="Li M."/>
            <person name="Yan X."/>
            <person name="He Y."/>
            <person name="Liu Y."/>
            <person name="Wang X."/>
            <person name="Xiang C."/>
            <person name="Varshney R.K."/>
            <person name="Ding H."/>
            <person name="Gao S."/>
            <person name="Zong X."/>
        </authorList>
    </citation>
    <scope>NUCLEOTIDE SEQUENCE [LARGE SCALE GENOMIC DNA]</scope>
    <source>
        <strain evidence="3 4">cv. Zhongwan 6</strain>
    </source>
</reference>
<sequence>MTKFNQIISSLLINVALLVLFTNNAKTNATRFHSTTLEVNGDFILPKKVDQFGRQSSIDFAHKVYYNTRERLGDHTRSHHHLFQYGNIGHILRQSPEGPSKRHNPTTIPNIPAAHVYS</sequence>
<protein>
    <submittedName>
        <fullName evidence="3">Uncharacterized protein</fullName>
    </submittedName>
</protein>
<gene>
    <name evidence="3" type="ORF">KIW84_032636</name>
</gene>
<dbReference type="Gramene" id="Psat03G0263600-T1">
    <property type="protein sequence ID" value="KAI5427294.1"/>
    <property type="gene ID" value="KIW84_032636"/>
</dbReference>
<dbReference type="Proteomes" id="UP001058974">
    <property type="component" value="Chromosome 3"/>
</dbReference>
<comment type="caution">
    <text evidence="3">The sequence shown here is derived from an EMBL/GenBank/DDBJ whole genome shotgun (WGS) entry which is preliminary data.</text>
</comment>
<dbReference type="Gramene" id="PSAT_LOCUS13169_t1">
    <property type="protein sequence ID" value="CAL5193343.1"/>
    <property type="gene ID" value="PSAT_LOCUS13169"/>
</dbReference>
<dbReference type="EMBL" id="JAMSHJ010000003">
    <property type="protein sequence ID" value="KAI5427294.1"/>
    <property type="molecule type" value="Genomic_DNA"/>
</dbReference>
<keyword evidence="2" id="KW-0732">Signal</keyword>
<feature type="region of interest" description="Disordered" evidence="1">
    <location>
        <begin position="93"/>
        <end position="118"/>
    </location>
</feature>
<dbReference type="AlphaFoldDB" id="A0A9D4XWA0"/>
<keyword evidence="4" id="KW-1185">Reference proteome</keyword>
<evidence type="ECO:0000256" key="2">
    <source>
        <dbReference type="SAM" id="SignalP"/>
    </source>
</evidence>
<evidence type="ECO:0000313" key="4">
    <source>
        <dbReference type="Proteomes" id="UP001058974"/>
    </source>
</evidence>
<proteinExistence type="predicted"/>